<reference evidence="3" key="1">
    <citation type="submission" date="2020-07" db="EMBL/GenBank/DDBJ databases">
        <title>Sequence mutation and differential expression are associated with anthocyanin biosynthesis in six Zinnia elegans cultivars.</title>
        <authorList>
            <person name="Qian J."/>
            <person name="Zhang C."/>
        </authorList>
    </citation>
    <scope>NUCLEOTIDE SEQUENCE</scope>
</reference>
<dbReference type="PANTHER" id="PTHR31625">
    <property type="match status" value="1"/>
</dbReference>
<dbReference type="SUPFAM" id="SSF52777">
    <property type="entry name" value="CoA-dependent acyltransferases"/>
    <property type="match status" value="1"/>
</dbReference>
<proteinExistence type="evidence at transcript level"/>
<protein>
    <submittedName>
        <fullName evidence="3">Anthocyanidin 3-O-glucoside 6''-O-acyltransferase</fullName>
        <ecNumber evidence="3">2.3.1.215</ecNumber>
    </submittedName>
</protein>
<evidence type="ECO:0000256" key="1">
    <source>
        <dbReference type="ARBA" id="ARBA00022679"/>
    </source>
</evidence>
<sequence length="451" mass="50792">MASFPILTVVDKTRVSPPPGTIGDRSLPLTYFDLYWLTQPPVHYLFFYELSVTQTQFIETIIPNLKHSLSITLQHFFPFAGNLIVYPTSTKNPEIRFVEGDSVAVTFAECSLDFNQLTRNNPRACEMFYHLIPSLEHDNKASEFTKIDVFSVQVTLFPNFGISVGMTNHHCLGDAKTRFSFLKAWTSIARFGTNESFLANETLPSYDRVAPNPRLEEIFLKFAKVEKFKEEYQPQKLCGPTDKVRATFILTRTALNKLKNLVTTQLPTSYVSSFTVACGYIWSCIAETRNDGLQWFGFTIDCRARVNPPLPIAYFGNCLTACMALENTANLTGKEGFVNAAKMIGESLQKSLSDIDGFFMKIESLLDMSSNNEIPTTAIGVAGTPKLKFYDIDFGWGKPKKIETISIDYTGSISMNACKENHDDFEIGVCLLSNEIESFVRIFEDGLQKYI</sequence>
<dbReference type="AlphaFoldDB" id="A0A8K1JX20"/>
<dbReference type="Pfam" id="PF02458">
    <property type="entry name" value="Transferase"/>
    <property type="match status" value="1"/>
</dbReference>
<keyword evidence="2 3" id="KW-0012">Acyltransferase</keyword>
<dbReference type="EC" id="2.3.1.215" evidence="3"/>
<dbReference type="Gene3D" id="3.30.559.10">
    <property type="entry name" value="Chloramphenicol acetyltransferase-like domain"/>
    <property type="match status" value="2"/>
</dbReference>
<organism evidence="3">
    <name type="scientific">Zinnia elegans</name>
    <name type="common">Garden zinnia</name>
    <name type="synonym">Zinnia violacea</name>
    <dbReference type="NCBI Taxonomy" id="34245"/>
    <lineage>
        <taxon>Eukaryota</taxon>
        <taxon>Viridiplantae</taxon>
        <taxon>Streptophyta</taxon>
        <taxon>Embryophyta</taxon>
        <taxon>Tracheophyta</taxon>
        <taxon>Spermatophyta</taxon>
        <taxon>Magnoliopsida</taxon>
        <taxon>eudicotyledons</taxon>
        <taxon>Gunneridae</taxon>
        <taxon>Pentapetalae</taxon>
        <taxon>asterids</taxon>
        <taxon>campanulids</taxon>
        <taxon>Asterales</taxon>
        <taxon>Asteraceae</taxon>
        <taxon>Asteroideae</taxon>
        <taxon>Heliantheae alliance</taxon>
        <taxon>Heliantheae</taxon>
        <taxon>Zinnia</taxon>
    </lineage>
</organism>
<evidence type="ECO:0000313" key="3">
    <source>
        <dbReference type="EMBL" id="UCU84648.1"/>
    </source>
</evidence>
<evidence type="ECO:0000256" key="2">
    <source>
        <dbReference type="ARBA" id="ARBA00023315"/>
    </source>
</evidence>
<name>A0A8K1JX20_ZINEL</name>
<dbReference type="InterPro" id="IPR023213">
    <property type="entry name" value="CAT-like_dom_sf"/>
</dbReference>
<dbReference type="GO" id="GO:0102453">
    <property type="term" value="F:anthocyanidin 3-O-glucoside 6''-O-acyltransferase activity"/>
    <property type="evidence" value="ECO:0007669"/>
    <property type="project" value="UniProtKB-EC"/>
</dbReference>
<keyword evidence="1 3" id="KW-0808">Transferase</keyword>
<dbReference type="EMBL" id="MT821842">
    <property type="protein sequence ID" value="UCU84648.1"/>
    <property type="molecule type" value="mRNA"/>
</dbReference>
<gene>
    <name evidence="3" type="primary">AT2</name>
</gene>
<accession>A0A8K1JX20</accession>
<dbReference type="InterPro" id="IPR051504">
    <property type="entry name" value="Plant_metabolite_acyltrans"/>
</dbReference>